<keyword evidence="4 6" id="KW-1133">Transmembrane helix</keyword>
<comment type="subcellular location">
    <subcellularLocation>
        <location evidence="1">Cell membrane</location>
        <topology evidence="1">Multi-pass membrane protein</topology>
    </subcellularLocation>
</comment>
<organism evidence="7 8">
    <name type="scientific">Mesomycoplasma molare</name>
    <dbReference type="NCBI Taxonomy" id="171288"/>
    <lineage>
        <taxon>Bacteria</taxon>
        <taxon>Bacillati</taxon>
        <taxon>Mycoplasmatota</taxon>
        <taxon>Mycoplasmoidales</taxon>
        <taxon>Metamycoplasmataceae</taxon>
        <taxon>Mesomycoplasma</taxon>
    </lineage>
</organism>
<dbReference type="Gene3D" id="1.20.1740.10">
    <property type="entry name" value="Amino acid/polyamine transporter I"/>
    <property type="match status" value="1"/>
</dbReference>
<feature type="transmembrane region" description="Helical" evidence="6">
    <location>
        <begin position="392"/>
        <end position="414"/>
    </location>
</feature>
<feature type="transmembrane region" description="Helical" evidence="6">
    <location>
        <begin position="12"/>
        <end position="34"/>
    </location>
</feature>
<feature type="transmembrane region" description="Helical" evidence="6">
    <location>
        <begin position="426"/>
        <end position="446"/>
    </location>
</feature>
<evidence type="ECO:0000313" key="8">
    <source>
        <dbReference type="Proteomes" id="UP001058364"/>
    </source>
</evidence>
<sequence length="457" mass="51662">MLLKNKFSEKQFVLFGLNYIVGFGFIATISGVIAKGLWGMLIFVLTAFISMAVMLAFARGSQFFSNEVGGTYVYARKTFKKHKWFLFLQGWNQFAQVPLFSATTPLFFSTLLSEFDKGNQLIYQIASVSIFMIFIIISALGLKLSKWFVFFAAIIKWITIALGLAIVTYYSFMNFNFSNSFVNNEKVTLGIIISSVLTFIYAFAGGEGLAGLSSDVETKRFKKILMLIFIIVLSFYLVFYLIYLGLEPNTFKTSNSSVQFGAIYKGTFGLVGLILFTIGLFFNRASSSISSMIYYARTVVPLAEDGFIPSKFAKKSKNGEYTNAIIFSTIFALISMIIFTILPSILQVRDQFVSILNAGNIVFLMQYLFTLITIVTLSHKEKKFKLPLWEEIVYILAILLIGFVILSSFIPPIIGEQYTKSTAILLPSYVGVMLIGYIIWWIWYLINKKPGKKQLYI</sequence>
<evidence type="ECO:0000313" key="7">
    <source>
        <dbReference type="EMBL" id="UWD34336.1"/>
    </source>
</evidence>
<evidence type="ECO:0000256" key="3">
    <source>
        <dbReference type="ARBA" id="ARBA00022692"/>
    </source>
</evidence>
<feature type="transmembrane region" description="Helical" evidence="6">
    <location>
        <begin position="121"/>
        <end position="140"/>
    </location>
</feature>
<feature type="transmembrane region" description="Helical" evidence="6">
    <location>
        <begin position="40"/>
        <end position="58"/>
    </location>
</feature>
<evidence type="ECO:0000256" key="6">
    <source>
        <dbReference type="SAM" id="Phobius"/>
    </source>
</evidence>
<feature type="transmembrane region" description="Helical" evidence="6">
    <location>
        <begin position="263"/>
        <end position="282"/>
    </location>
</feature>
<feature type="transmembrane region" description="Helical" evidence="6">
    <location>
        <begin position="147"/>
        <end position="170"/>
    </location>
</feature>
<dbReference type="PANTHER" id="PTHR42770">
    <property type="entry name" value="AMINO ACID TRANSPORTER-RELATED"/>
    <property type="match status" value="1"/>
</dbReference>
<evidence type="ECO:0000256" key="5">
    <source>
        <dbReference type="ARBA" id="ARBA00023136"/>
    </source>
</evidence>
<accession>A0ABY5TWH6</accession>
<keyword evidence="3 6" id="KW-0812">Transmembrane</keyword>
<dbReference type="EMBL" id="CP103423">
    <property type="protein sequence ID" value="UWD34336.1"/>
    <property type="molecule type" value="Genomic_DNA"/>
</dbReference>
<gene>
    <name evidence="7" type="ORF">NX772_00705</name>
</gene>
<feature type="transmembrane region" description="Helical" evidence="6">
    <location>
        <begin position="190"/>
        <end position="212"/>
    </location>
</feature>
<evidence type="ECO:0000256" key="1">
    <source>
        <dbReference type="ARBA" id="ARBA00004651"/>
    </source>
</evidence>
<feature type="transmembrane region" description="Helical" evidence="6">
    <location>
        <begin position="84"/>
        <end position="101"/>
    </location>
</feature>
<feature type="transmembrane region" description="Helical" evidence="6">
    <location>
        <begin position="352"/>
        <end position="372"/>
    </location>
</feature>
<dbReference type="PANTHER" id="PTHR42770:SF18">
    <property type="entry name" value="ARGININE_AGMATINE ANTIPORTER"/>
    <property type="match status" value="1"/>
</dbReference>
<evidence type="ECO:0000256" key="4">
    <source>
        <dbReference type="ARBA" id="ARBA00022989"/>
    </source>
</evidence>
<keyword evidence="5 6" id="KW-0472">Membrane</keyword>
<feature type="transmembrane region" description="Helical" evidence="6">
    <location>
        <begin position="224"/>
        <end position="243"/>
    </location>
</feature>
<feature type="transmembrane region" description="Helical" evidence="6">
    <location>
        <begin position="324"/>
        <end position="346"/>
    </location>
</feature>
<dbReference type="PIRSF" id="PIRSF006060">
    <property type="entry name" value="AA_transporter"/>
    <property type="match status" value="1"/>
</dbReference>
<dbReference type="Proteomes" id="UP001058364">
    <property type="component" value="Chromosome"/>
</dbReference>
<dbReference type="Pfam" id="PF13520">
    <property type="entry name" value="AA_permease_2"/>
    <property type="match status" value="1"/>
</dbReference>
<evidence type="ECO:0000256" key="2">
    <source>
        <dbReference type="ARBA" id="ARBA00022475"/>
    </source>
</evidence>
<name>A0ABY5TWH6_9BACT</name>
<dbReference type="RefSeq" id="WP_051542123.1">
    <property type="nucleotide sequence ID" value="NZ_CP103423.1"/>
</dbReference>
<protein>
    <submittedName>
        <fullName evidence="7">APC family permease</fullName>
    </submittedName>
</protein>
<dbReference type="InterPro" id="IPR002293">
    <property type="entry name" value="AA/rel_permease1"/>
</dbReference>
<reference evidence="7" key="1">
    <citation type="submission" date="2022-08" db="EMBL/GenBank/DDBJ databases">
        <title>Complete genome sequence of Mycoplasma molare type strain H 542.</title>
        <authorList>
            <person name="Spergser J."/>
        </authorList>
    </citation>
    <scope>NUCLEOTIDE SEQUENCE</scope>
    <source>
        <strain evidence="7">H 542</strain>
    </source>
</reference>
<proteinExistence type="predicted"/>
<keyword evidence="8" id="KW-1185">Reference proteome</keyword>
<keyword evidence="2" id="KW-1003">Cell membrane</keyword>
<dbReference type="InterPro" id="IPR050367">
    <property type="entry name" value="APC_superfamily"/>
</dbReference>